<dbReference type="InterPro" id="IPR001138">
    <property type="entry name" value="Zn2Cys6_DnaBD"/>
</dbReference>
<feature type="compositionally biased region" description="Basic and acidic residues" evidence="7">
    <location>
        <begin position="180"/>
        <end position="198"/>
    </location>
</feature>
<evidence type="ECO:0000256" key="1">
    <source>
        <dbReference type="ARBA" id="ARBA00007274"/>
    </source>
</evidence>
<dbReference type="InterPro" id="IPR011004">
    <property type="entry name" value="Trimer_LpxA-like_sf"/>
</dbReference>
<accession>A0A9W4K1B8</accession>
<feature type="compositionally biased region" description="Basic and acidic residues" evidence="7">
    <location>
        <begin position="44"/>
        <end position="63"/>
    </location>
</feature>
<dbReference type="Gene3D" id="4.10.240.10">
    <property type="entry name" value="Zn(2)-C6 fungal-type DNA-binding domain"/>
    <property type="match status" value="1"/>
</dbReference>
<dbReference type="InterPro" id="IPR036864">
    <property type="entry name" value="Zn2-C6_fun-type_DNA-bd_sf"/>
</dbReference>
<proteinExistence type="inferred from homology"/>
<dbReference type="InterPro" id="IPR001451">
    <property type="entry name" value="Hexapep"/>
</dbReference>
<dbReference type="PROSITE" id="PS00463">
    <property type="entry name" value="ZN2_CY6_FUNGAL_1"/>
    <property type="match status" value="1"/>
</dbReference>
<dbReference type="Proteomes" id="UP001152649">
    <property type="component" value="Unassembled WGS sequence"/>
</dbReference>
<dbReference type="Pfam" id="PF00132">
    <property type="entry name" value="Hexapep"/>
    <property type="match status" value="1"/>
</dbReference>
<evidence type="ECO:0000256" key="7">
    <source>
        <dbReference type="SAM" id="MobiDB-lite"/>
    </source>
</evidence>
<evidence type="ECO:0000259" key="8">
    <source>
        <dbReference type="PROSITE" id="PS50048"/>
    </source>
</evidence>
<dbReference type="GO" id="GO:0016407">
    <property type="term" value="F:acetyltransferase activity"/>
    <property type="evidence" value="ECO:0007669"/>
    <property type="project" value="InterPro"/>
</dbReference>
<keyword evidence="3" id="KW-0805">Transcription regulation</keyword>
<dbReference type="PANTHER" id="PTHR23416:SF76">
    <property type="entry name" value="ZN(II)2CYS6 TRANSCRIPTION FACTOR (EUROFUNG)"/>
    <property type="match status" value="1"/>
</dbReference>
<feature type="compositionally biased region" description="Polar residues" evidence="7">
    <location>
        <begin position="151"/>
        <end position="178"/>
    </location>
</feature>
<sequence>MTALAAPMMNGHESGAENGTEHSPNRFTAVNGRDPAPGSGPPHPGERALAERPSLDASQRYEPRGNLANDQEQGRQSPRSSSPNSHKTKRKRSESRDQDSSNPDAMNTSPVNRSADIHHANHSGSTAGSVVDMDRGNHSATPSHRSEGNEMGQTSANSPWSEHDSQLITQAQRAQQMDPSDAHLADALQREAGQERGTNRSTPGYQQASSPGYGPDRHGALQVAPKRKRVFSNRTKTGCMTCRRRKKKCDEQHPACNNCLRGGFLCEGYSSRSTWQKPTSAKAPVPLQSKEGYSDINSPYMQETPRHQDRQPSMPEHVDPVKIRPLGVEDGERPVQPYNTSPTTTSSTPGWSKQPWPSASAGHPSYAEPVSKVTYREVPSIHELSQDNRSKPDYPVISSIRDLGHASHPKTTMPLFQGGVEQRTLPPAAVDTHSPQIQARMALNMEHHMSGRAVSSEDTEKEKMMKGELYRPFDVHLVEDRDRCRGALWRFNNASNPLAGVSSKEQTRLLKEIIVPPANSVVNSPVMGAPRSLGSIGQGVIVEAPFMCHYGYNIHLGEDVMVSENCLFVDDCVIRVGAHTWIGPNVKVLSALANPNMQERKGSQSRYQGRQVTIEEDCYVGAGSVIYPGVRLHRGVYIGPGEIVKQDIPAYGFLGTKPTFM</sequence>
<dbReference type="EMBL" id="CAJVPG010000466">
    <property type="protein sequence ID" value="CAG8431030.1"/>
    <property type="molecule type" value="Genomic_DNA"/>
</dbReference>
<name>A0A9W4K1B8_9EURO</name>
<keyword evidence="5" id="KW-0804">Transcription</keyword>
<protein>
    <recommendedName>
        <fullName evidence="8">Zn(2)-C6 fungal-type domain-containing protein</fullName>
    </recommendedName>
</protein>
<evidence type="ECO:0000256" key="4">
    <source>
        <dbReference type="ARBA" id="ARBA00023125"/>
    </source>
</evidence>
<dbReference type="OrthoDB" id="25818at2759"/>
<dbReference type="InterPro" id="IPR051159">
    <property type="entry name" value="Hexapeptide_acetyltransf"/>
</dbReference>
<keyword evidence="4" id="KW-0238">DNA-binding</keyword>
<dbReference type="SUPFAM" id="SSF51161">
    <property type="entry name" value="Trimeric LpxA-like enzymes"/>
    <property type="match status" value="1"/>
</dbReference>
<keyword evidence="10" id="KW-1185">Reference proteome</keyword>
<feature type="compositionally biased region" description="Basic and acidic residues" evidence="7">
    <location>
        <begin position="304"/>
        <end position="322"/>
    </location>
</feature>
<comment type="similarity">
    <text evidence="1">Belongs to the transferase hexapeptide repeat family.</text>
</comment>
<evidence type="ECO:0000256" key="3">
    <source>
        <dbReference type="ARBA" id="ARBA00023015"/>
    </source>
</evidence>
<dbReference type="Pfam" id="PF12464">
    <property type="entry name" value="Mac"/>
    <property type="match status" value="1"/>
</dbReference>
<feature type="compositionally biased region" description="Polar residues" evidence="7">
    <location>
        <begin position="68"/>
        <end position="85"/>
    </location>
</feature>
<feature type="compositionally biased region" description="Low complexity" evidence="7">
    <location>
        <begin position="340"/>
        <end position="349"/>
    </location>
</feature>
<feature type="compositionally biased region" description="Polar residues" evidence="7">
    <location>
        <begin position="100"/>
        <end position="112"/>
    </location>
</feature>
<comment type="caution">
    <text evidence="9">The sequence shown here is derived from an EMBL/GenBank/DDBJ whole genome shotgun (WGS) entry which is preliminary data.</text>
</comment>
<dbReference type="Pfam" id="PF00172">
    <property type="entry name" value="Zn_clus"/>
    <property type="match status" value="1"/>
</dbReference>
<dbReference type="CDD" id="cd00067">
    <property type="entry name" value="GAL4"/>
    <property type="match status" value="1"/>
</dbReference>
<dbReference type="SUPFAM" id="SSF57701">
    <property type="entry name" value="Zn2/Cys6 DNA-binding domain"/>
    <property type="match status" value="1"/>
</dbReference>
<reference evidence="9" key="1">
    <citation type="submission" date="2021-07" db="EMBL/GenBank/DDBJ databases">
        <authorList>
            <person name="Branca A.L. A."/>
        </authorList>
    </citation>
    <scope>NUCLEOTIDE SEQUENCE</scope>
</reference>
<dbReference type="PANTHER" id="PTHR23416">
    <property type="entry name" value="SIALIC ACID SYNTHASE-RELATED"/>
    <property type="match status" value="1"/>
</dbReference>
<evidence type="ECO:0000256" key="2">
    <source>
        <dbReference type="ARBA" id="ARBA00022679"/>
    </source>
</evidence>
<dbReference type="Gene3D" id="2.160.10.10">
    <property type="entry name" value="Hexapeptide repeat proteins"/>
    <property type="match status" value="1"/>
</dbReference>
<gene>
    <name evidence="9" type="ORF">PSALAMII_LOCUS11407</name>
</gene>
<dbReference type="SMART" id="SM01266">
    <property type="entry name" value="Mac"/>
    <property type="match status" value="1"/>
</dbReference>
<dbReference type="Pfam" id="PF16628">
    <property type="entry name" value="Mac_assoc"/>
    <property type="match status" value="1"/>
</dbReference>
<dbReference type="AlphaFoldDB" id="A0A9W4K1B8"/>
<dbReference type="GO" id="GO:0008270">
    <property type="term" value="F:zinc ion binding"/>
    <property type="evidence" value="ECO:0007669"/>
    <property type="project" value="InterPro"/>
</dbReference>
<dbReference type="SMART" id="SM00066">
    <property type="entry name" value="GAL4"/>
    <property type="match status" value="1"/>
</dbReference>
<evidence type="ECO:0000313" key="9">
    <source>
        <dbReference type="EMBL" id="CAG8431030.1"/>
    </source>
</evidence>
<dbReference type="GO" id="GO:0008374">
    <property type="term" value="F:O-acyltransferase activity"/>
    <property type="evidence" value="ECO:0007669"/>
    <property type="project" value="TreeGrafter"/>
</dbReference>
<keyword evidence="2" id="KW-0808">Transferase</keyword>
<dbReference type="GO" id="GO:0000981">
    <property type="term" value="F:DNA-binding transcription factor activity, RNA polymerase II-specific"/>
    <property type="evidence" value="ECO:0007669"/>
    <property type="project" value="InterPro"/>
</dbReference>
<feature type="region of interest" description="Disordered" evidence="7">
    <location>
        <begin position="1"/>
        <end position="223"/>
    </location>
</feature>
<evidence type="ECO:0000256" key="6">
    <source>
        <dbReference type="ARBA" id="ARBA00023242"/>
    </source>
</evidence>
<feature type="domain" description="Zn(2)-C6 fungal-type" evidence="8">
    <location>
        <begin position="238"/>
        <end position="266"/>
    </location>
</feature>
<evidence type="ECO:0000256" key="5">
    <source>
        <dbReference type="ARBA" id="ARBA00023163"/>
    </source>
</evidence>
<keyword evidence="6" id="KW-0539">Nucleus</keyword>
<evidence type="ECO:0000313" key="10">
    <source>
        <dbReference type="Proteomes" id="UP001152649"/>
    </source>
</evidence>
<feature type="region of interest" description="Disordered" evidence="7">
    <location>
        <begin position="275"/>
        <end position="365"/>
    </location>
</feature>
<dbReference type="GO" id="GO:0003677">
    <property type="term" value="F:DNA binding"/>
    <property type="evidence" value="ECO:0007669"/>
    <property type="project" value="UniProtKB-KW"/>
</dbReference>
<dbReference type="InterPro" id="IPR024688">
    <property type="entry name" value="Mac_dom"/>
</dbReference>
<feature type="compositionally biased region" description="Polar residues" evidence="7">
    <location>
        <begin position="199"/>
        <end position="210"/>
    </location>
</feature>
<organism evidence="9 10">
    <name type="scientific">Penicillium salamii</name>
    <dbReference type="NCBI Taxonomy" id="1612424"/>
    <lineage>
        <taxon>Eukaryota</taxon>
        <taxon>Fungi</taxon>
        <taxon>Dikarya</taxon>
        <taxon>Ascomycota</taxon>
        <taxon>Pezizomycotina</taxon>
        <taxon>Eurotiomycetes</taxon>
        <taxon>Eurotiomycetidae</taxon>
        <taxon>Eurotiales</taxon>
        <taxon>Aspergillaceae</taxon>
        <taxon>Penicillium</taxon>
    </lineage>
</organism>
<dbReference type="PROSITE" id="PS50048">
    <property type="entry name" value="ZN2_CY6_FUNGAL_2"/>
    <property type="match status" value="1"/>
</dbReference>